<dbReference type="NCBIfam" id="NF011049">
    <property type="entry name" value="PRK14479.1"/>
    <property type="match status" value="1"/>
</dbReference>
<dbReference type="Pfam" id="PF02734">
    <property type="entry name" value="Dak2"/>
    <property type="match status" value="1"/>
</dbReference>
<dbReference type="STRING" id="700015.Corgl_0531"/>
<evidence type="ECO:0000256" key="3">
    <source>
        <dbReference type="ARBA" id="ARBA00022777"/>
    </source>
</evidence>
<dbReference type="Gene3D" id="3.30.1180.20">
    <property type="entry name" value="Dihydroxyacetone kinase, domain 2"/>
    <property type="match status" value="1"/>
</dbReference>
<dbReference type="EC" id="2.7.1.29" evidence="7"/>
<dbReference type="InterPro" id="IPR004007">
    <property type="entry name" value="DhaL_dom"/>
</dbReference>
<gene>
    <name evidence="7" type="ordered locus">Corgl_0531</name>
</gene>
<sequence length="573" mass="60947">MKKLMNDADDFERETCEGVIAAYADCLDTLRDNERVIMSRYPQQPGKVGIVTGGGSGHLPIFMGYVGQGMLDACAVGNIFASPSARTMADAIAMSDHGSGVLCLYGNYGGDKLNFALARDIVALDGIDTKELLVHDDVASAPTNLAGQRRGVAGMVYAFKIAGAASARGDNLKKVAEITQHAIDATRSMGCALSACIVPRAGKPGFSIGDDEIEIGMGIHGERGIEVRKMMTANELAEALFSNIEGELALSSGDECSVMVNGLGSTPLEEQFIVYRRISQLIESKGAKIVLPHVGEYGTSLEMAGLSLTIIKLDSELKELLLAPARTPFYSNLNRIGVKGFAADSWTSMNDVKPERHHSDIDSSEERAARSTLISNGSIDARVIKQRFQAISKAIDVESEYLTELDRQNGDGDLGISMKAGFKAICGKLDSENEMDLGRLFSLASLTLNETAPSSLGTILSIGLMGMAKLMLGRSSVSMSELSSALQEGLETIMRRTGTKPGEKTIIDALRPAIETLQETLSLDEAARAAANGSEATKQMLAKHGRAAYYGAKSLGVLDGGSAVGRIIFESIR</sequence>
<dbReference type="InterPro" id="IPR050861">
    <property type="entry name" value="Dihydroxyacetone_Kinase"/>
</dbReference>
<feature type="domain" description="DhaK" evidence="6">
    <location>
        <begin position="7"/>
        <end position="330"/>
    </location>
</feature>
<dbReference type="eggNOG" id="COG1461">
    <property type="taxonomic scope" value="Bacteria"/>
</dbReference>
<dbReference type="KEGG" id="cgo:Corgl_0531"/>
<evidence type="ECO:0000256" key="2">
    <source>
        <dbReference type="ARBA" id="ARBA00022741"/>
    </source>
</evidence>
<dbReference type="Gene3D" id="3.40.50.10440">
    <property type="entry name" value="Dihydroxyacetone kinase, domain 1"/>
    <property type="match status" value="1"/>
</dbReference>
<name>F2NBB1_CORGP</name>
<keyword evidence="4" id="KW-0067">ATP-binding</keyword>
<dbReference type="Proteomes" id="UP000006851">
    <property type="component" value="Chromosome"/>
</dbReference>
<organism evidence="7 8">
    <name type="scientific">Coriobacterium glomerans (strain ATCC 49209 / DSM 20642 / JCM 10262 / PW2)</name>
    <dbReference type="NCBI Taxonomy" id="700015"/>
    <lineage>
        <taxon>Bacteria</taxon>
        <taxon>Bacillati</taxon>
        <taxon>Actinomycetota</taxon>
        <taxon>Coriobacteriia</taxon>
        <taxon>Coriobacteriales</taxon>
        <taxon>Coriobacteriaceae</taxon>
        <taxon>Coriobacterium</taxon>
    </lineage>
</organism>
<dbReference type="AlphaFoldDB" id="F2NBB1"/>
<dbReference type="PANTHER" id="PTHR28629">
    <property type="entry name" value="TRIOKINASE/FMN CYCLASE"/>
    <property type="match status" value="1"/>
</dbReference>
<reference evidence="8" key="1">
    <citation type="journal article" date="2013" name="Stand. Genomic Sci.">
        <title>Complete genome sequence of Coriobacterium glomerans type strain (PW2(T)) from the midgut of Pyrrhocoris apterus L. (red soldier bug).</title>
        <authorList>
            <person name="Stackebrandt E."/>
            <person name="Zeytun A."/>
            <person name="Lapidus A."/>
            <person name="Nolan M."/>
            <person name="Lucas S."/>
            <person name="Hammon N."/>
            <person name="Deshpande S."/>
            <person name="Cheng J.F."/>
            <person name="Tapia R."/>
            <person name="Goodwin L.A."/>
            <person name="Pitluck S."/>
            <person name="Liolios K."/>
            <person name="Pagani I."/>
            <person name="Ivanova N."/>
            <person name="Mavromatis K."/>
            <person name="Mikhailova N."/>
            <person name="Huntemann M."/>
            <person name="Pati A."/>
            <person name="Chen A."/>
            <person name="Palaniappan K."/>
            <person name="Chang Y.J."/>
            <person name="Land M."/>
            <person name="Hauser L."/>
            <person name="Rohde M."/>
            <person name="Pukall R."/>
            <person name="Goker M."/>
            <person name="Detter J.C."/>
            <person name="Woyke T."/>
            <person name="Bristow J."/>
            <person name="Eisen J.A."/>
            <person name="Markowitz V."/>
            <person name="Hugenholtz P."/>
            <person name="Kyrpides N.C."/>
            <person name="Klenk H.P."/>
        </authorList>
    </citation>
    <scope>NUCLEOTIDE SEQUENCE</scope>
    <source>
        <strain evidence="8">ATCC 49209 / DSM 20642 / JCM 10262 / PW2</strain>
    </source>
</reference>
<dbReference type="GO" id="GO:0004371">
    <property type="term" value="F:glycerone kinase activity"/>
    <property type="evidence" value="ECO:0007669"/>
    <property type="project" value="UniProtKB-EC"/>
</dbReference>
<dbReference type="InterPro" id="IPR004006">
    <property type="entry name" value="DhaK_dom"/>
</dbReference>
<dbReference type="eggNOG" id="COG2376">
    <property type="taxonomic scope" value="Bacteria"/>
</dbReference>
<keyword evidence="1 7" id="KW-0808">Transferase</keyword>
<accession>F2NBB1</accession>
<dbReference type="GO" id="GO:0019563">
    <property type="term" value="P:glycerol catabolic process"/>
    <property type="evidence" value="ECO:0007669"/>
    <property type="project" value="TreeGrafter"/>
</dbReference>
<proteinExistence type="predicted"/>
<dbReference type="EMBL" id="CP002628">
    <property type="protein sequence ID" value="AEB06647.1"/>
    <property type="molecule type" value="Genomic_DNA"/>
</dbReference>
<evidence type="ECO:0000259" key="6">
    <source>
        <dbReference type="PROSITE" id="PS51481"/>
    </source>
</evidence>
<evidence type="ECO:0000256" key="4">
    <source>
        <dbReference type="ARBA" id="ARBA00022840"/>
    </source>
</evidence>
<protein>
    <submittedName>
        <fullName evidence="7">Glycerone kinase</fullName>
        <ecNumber evidence="7">2.7.1.29</ecNumber>
    </submittedName>
</protein>
<evidence type="ECO:0000313" key="8">
    <source>
        <dbReference type="Proteomes" id="UP000006851"/>
    </source>
</evidence>
<dbReference type="GO" id="GO:0005524">
    <property type="term" value="F:ATP binding"/>
    <property type="evidence" value="ECO:0007669"/>
    <property type="project" value="UniProtKB-KW"/>
</dbReference>
<keyword evidence="2" id="KW-0547">Nucleotide-binding</keyword>
<dbReference type="SUPFAM" id="SSF101473">
    <property type="entry name" value="DhaL-like"/>
    <property type="match status" value="1"/>
</dbReference>
<feature type="domain" description="DhaL" evidence="5">
    <location>
        <begin position="382"/>
        <end position="573"/>
    </location>
</feature>
<dbReference type="PANTHER" id="PTHR28629:SF4">
    <property type="entry name" value="TRIOKINASE_FMN CYCLASE"/>
    <property type="match status" value="1"/>
</dbReference>
<dbReference type="SUPFAM" id="SSF82549">
    <property type="entry name" value="DAK1/DegV-like"/>
    <property type="match status" value="1"/>
</dbReference>
<dbReference type="HOGENOM" id="CLU_017054_6_1_11"/>
<dbReference type="Gene3D" id="1.25.40.340">
    <property type="match status" value="1"/>
</dbReference>
<dbReference type="GO" id="GO:0005829">
    <property type="term" value="C:cytosol"/>
    <property type="evidence" value="ECO:0007669"/>
    <property type="project" value="TreeGrafter"/>
</dbReference>
<dbReference type="RefSeq" id="WP_013708390.1">
    <property type="nucleotide sequence ID" value="NC_015389.1"/>
</dbReference>
<dbReference type="PROSITE" id="PS51481">
    <property type="entry name" value="DHAK"/>
    <property type="match status" value="1"/>
</dbReference>
<dbReference type="FunFam" id="3.40.50.10440:FF:000001">
    <property type="entry name" value="Dihydroxyacetone kinase, DhaK subunit"/>
    <property type="match status" value="1"/>
</dbReference>
<dbReference type="InterPro" id="IPR036117">
    <property type="entry name" value="DhaL_dom_sf"/>
</dbReference>
<evidence type="ECO:0000313" key="7">
    <source>
        <dbReference type="EMBL" id="AEB06647.1"/>
    </source>
</evidence>
<dbReference type="SMART" id="SM01120">
    <property type="entry name" value="Dak2"/>
    <property type="match status" value="1"/>
</dbReference>
<evidence type="ECO:0000256" key="1">
    <source>
        <dbReference type="ARBA" id="ARBA00022679"/>
    </source>
</evidence>
<dbReference type="Pfam" id="PF02733">
    <property type="entry name" value="Dak1"/>
    <property type="match status" value="1"/>
</dbReference>
<keyword evidence="8" id="KW-1185">Reference proteome</keyword>
<keyword evidence="3 7" id="KW-0418">Kinase</keyword>
<dbReference type="PROSITE" id="PS51480">
    <property type="entry name" value="DHAL"/>
    <property type="match status" value="1"/>
</dbReference>
<evidence type="ECO:0000259" key="5">
    <source>
        <dbReference type="PROSITE" id="PS51480"/>
    </source>
</evidence>
<dbReference type="OrthoDB" id="9806345at2"/>